<keyword evidence="10" id="KW-1185">Reference proteome</keyword>
<dbReference type="GO" id="GO:0005886">
    <property type="term" value="C:plasma membrane"/>
    <property type="evidence" value="ECO:0007669"/>
    <property type="project" value="UniProtKB-SubCell"/>
</dbReference>
<accession>A0A060RDG5</accession>
<dbReference type="SUPFAM" id="SSF103473">
    <property type="entry name" value="MFS general substrate transporter"/>
    <property type="match status" value="1"/>
</dbReference>
<dbReference type="InterPro" id="IPR020846">
    <property type="entry name" value="MFS_dom"/>
</dbReference>
<feature type="transmembrane region" description="Helical" evidence="7">
    <location>
        <begin position="251"/>
        <end position="268"/>
    </location>
</feature>
<feature type="transmembrane region" description="Helical" evidence="7">
    <location>
        <begin position="81"/>
        <end position="100"/>
    </location>
</feature>
<keyword evidence="3" id="KW-1003">Cell membrane</keyword>
<feature type="transmembrane region" description="Helical" evidence="7">
    <location>
        <begin position="280"/>
        <end position="298"/>
    </location>
</feature>
<proteinExistence type="predicted"/>
<sequence length="401" mass="42971">MQIETGQGKITLRTLVSVWTISAIISLPGLAVSPILGSLTKIFPDATKLEIEMLSSIPSLLIIPFILLSGYLSVGYNKVRMLIIGLIIFLISGSLCIFATSIGELIILSTILGAGAGMIIPLSTGFIAEFFVGKYRTAQLGISSAIANLTLVIATLVTGWLAGVNWHLPFVVYLLPVFALIMARFLEKPAISPEKQAQINDAKMANTVVKPGRNYNFGALAGTMLLYLVAGYVAVIVILNLSFIVPDSTTSGILTSLLFLAIMAPGLGMNRLRKFYGRFAVAYSLAMIAAGLLIIVLLPHTIPIGAAVLLVGFGYGFIQPLVYDKATQTSTPKGTIVTLAWVMAINYLTIVIAPFIVTLLNEIFATKNDSMAPFLICSILAIIAAAWAAIRSRHFVFSIEQ</sequence>
<evidence type="ECO:0000256" key="6">
    <source>
        <dbReference type="ARBA" id="ARBA00023136"/>
    </source>
</evidence>
<dbReference type="PANTHER" id="PTHR23517:SF2">
    <property type="entry name" value="MULTIDRUG RESISTANCE PROTEIN MDTH"/>
    <property type="match status" value="1"/>
</dbReference>
<dbReference type="eggNOG" id="COG2814">
    <property type="taxonomic scope" value="Bacteria"/>
</dbReference>
<feature type="transmembrane region" description="Helical" evidence="7">
    <location>
        <begin position="372"/>
        <end position="390"/>
    </location>
</feature>
<protein>
    <submittedName>
        <fullName evidence="9">Permeases of the major facilitator superfamily</fullName>
    </submittedName>
</protein>
<evidence type="ECO:0000256" key="4">
    <source>
        <dbReference type="ARBA" id="ARBA00022692"/>
    </source>
</evidence>
<feature type="transmembrane region" description="Helical" evidence="7">
    <location>
        <begin position="140"/>
        <end position="162"/>
    </location>
</feature>
<dbReference type="Proteomes" id="UP000027616">
    <property type="component" value="Chromosome I"/>
</dbReference>
<feature type="transmembrane region" description="Helical" evidence="7">
    <location>
        <begin position="304"/>
        <end position="323"/>
    </location>
</feature>
<evidence type="ECO:0000313" key="10">
    <source>
        <dbReference type="Proteomes" id="UP000027616"/>
    </source>
</evidence>
<keyword evidence="4 7" id="KW-0812">Transmembrane</keyword>
<dbReference type="PANTHER" id="PTHR23517">
    <property type="entry name" value="RESISTANCE PROTEIN MDTM, PUTATIVE-RELATED-RELATED"/>
    <property type="match status" value="1"/>
</dbReference>
<dbReference type="OrthoDB" id="1098407at2"/>
<keyword evidence="5 7" id="KW-1133">Transmembrane helix</keyword>
<dbReference type="InterPro" id="IPR005829">
    <property type="entry name" value="Sugar_transporter_CS"/>
</dbReference>
<evidence type="ECO:0000256" key="1">
    <source>
        <dbReference type="ARBA" id="ARBA00004651"/>
    </source>
</evidence>
<dbReference type="EMBL" id="HG934468">
    <property type="protein sequence ID" value="CDN32198.1"/>
    <property type="molecule type" value="Genomic_DNA"/>
</dbReference>
<keyword evidence="6 7" id="KW-0472">Membrane</keyword>
<feature type="transmembrane region" description="Helical" evidence="7">
    <location>
        <begin position="56"/>
        <end position="74"/>
    </location>
</feature>
<name>A0A060RDG5_9BACT</name>
<feature type="domain" description="Major facilitator superfamily (MFS) profile" evidence="8">
    <location>
        <begin position="14"/>
        <end position="396"/>
    </location>
</feature>
<dbReference type="HOGENOM" id="CLU_001265_10_4_10"/>
<dbReference type="Pfam" id="PF07690">
    <property type="entry name" value="MFS_1"/>
    <property type="match status" value="1"/>
</dbReference>
<evidence type="ECO:0000256" key="7">
    <source>
        <dbReference type="SAM" id="Phobius"/>
    </source>
</evidence>
<feature type="transmembrane region" description="Helical" evidence="7">
    <location>
        <begin position="225"/>
        <end position="245"/>
    </location>
</feature>
<evidence type="ECO:0000256" key="3">
    <source>
        <dbReference type="ARBA" id="ARBA00022475"/>
    </source>
</evidence>
<dbReference type="InterPro" id="IPR036259">
    <property type="entry name" value="MFS_trans_sf"/>
</dbReference>
<comment type="subcellular location">
    <subcellularLocation>
        <location evidence="1">Cell membrane</location>
        <topology evidence="1">Multi-pass membrane protein</topology>
    </subcellularLocation>
</comment>
<feature type="transmembrane region" description="Helical" evidence="7">
    <location>
        <begin position="335"/>
        <end position="360"/>
    </location>
</feature>
<dbReference type="Gene3D" id="1.20.1250.20">
    <property type="entry name" value="MFS general substrate transporter like domains"/>
    <property type="match status" value="1"/>
</dbReference>
<dbReference type="AlphaFoldDB" id="A0A060RDG5"/>
<dbReference type="STRING" id="1433126.BN938_2125"/>
<dbReference type="KEGG" id="rbc:BN938_2125"/>
<evidence type="ECO:0000256" key="5">
    <source>
        <dbReference type="ARBA" id="ARBA00022989"/>
    </source>
</evidence>
<gene>
    <name evidence="9" type="ORF">BN938_2125</name>
</gene>
<dbReference type="InterPro" id="IPR011701">
    <property type="entry name" value="MFS"/>
</dbReference>
<dbReference type="PROSITE" id="PS00217">
    <property type="entry name" value="SUGAR_TRANSPORT_2"/>
    <property type="match status" value="1"/>
</dbReference>
<keyword evidence="2" id="KW-0813">Transport</keyword>
<dbReference type="InterPro" id="IPR050171">
    <property type="entry name" value="MFS_Transporters"/>
</dbReference>
<evidence type="ECO:0000256" key="2">
    <source>
        <dbReference type="ARBA" id="ARBA00022448"/>
    </source>
</evidence>
<dbReference type="PATRIC" id="fig|1433126.3.peg.2098"/>
<organism evidence="9 10">
    <name type="scientific">Mucinivorans hirudinis</name>
    <dbReference type="NCBI Taxonomy" id="1433126"/>
    <lineage>
        <taxon>Bacteria</taxon>
        <taxon>Pseudomonadati</taxon>
        <taxon>Bacteroidota</taxon>
        <taxon>Bacteroidia</taxon>
        <taxon>Bacteroidales</taxon>
        <taxon>Rikenellaceae</taxon>
        <taxon>Mucinivorans</taxon>
    </lineage>
</organism>
<dbReference type="PROSITE" id="PS50850">
    <property type="entry name" value="MFS"/>
    <property type="match status" value="1"/>
</dbReference>
<feature type="transmembrane region" description="Helical" evidence="7">
    <location>
        <begin position="168"/>
        <end position="186"/>
    </location>
</feature>
<feature type="transmembrane region" description="Helical" evidence="7">
    <location>
        <begin position="12"/>
        <end position="36"/>
    </location>
</feature>
<dbReference type="GO" id="GO:0022857">
    <property type="term" value="F:transmembrane transporter activity"/>
    <property type="evidence" value="ECO:0007669"/>
    <property type="project" value="InterPro"/>
</dbReference>
<evidence type="ECO:0000313" key="9">
    <source>
        <dbReference type="EMBL" id="CDN32198.1"/>
    </source>
</evidence>
<evidence type="ECO:0000259" key="8">
    <source>
        <dbReference type="PROSITE" id="PS50850"/>
    </source>
</evidence>
<feature type="transmembrane region" description="Helical" evidence="7">
    <location>
        <begin position="106"/>
        <end position="128"/>
    </location>
</feature>
<reference evidence="9 10" key="1">
    <citation type="journal article" date="2015" name="Genome Announc.">
        <title>Complete Genome Sequence of the Novel Leech Symbiont Mucinivorans hirudinis M3T.</title>
        <authorList>
            <person name="Nelson M.C."/>
            <person name="Bomar L."/>
            <person name="Graf J."/>
        </authorList>
    </citation>
    <scope>NUCLEOTIDE SEQUENCE [LARGE SCALE GENOMIC DNA]</scope>
    <source>
        <strain evidence="10">M3</strain>
    </source>
</reference>